<dbReference type="RefSeq" id="XP_002500543.1">
    <property type="nucleotide sequence ID" value="XM_002500497.1"/>
</dbReference>
<organism evidence="7 8">
    <name type="scientific">Micromonas commoda (strain RCC299 / NOUM17 / CCMP2709)</name>
    <name type="common">Picoplanktonic green alga</name>
    <dbReference type="NCBI Taxonomy" id="296587"/>
    <lineage>
        <taxon>Eukaryota</taxon>
        <taxon>Viridiplantae</taxon>
        <taxon>Chlorophyta</taxon>
        <taxon>Mamiellophyceae</taxon>
        <taxon>Mamiellales</taxon>
        <taxon>Mamiellaceae</taxon>
        <taxon>Micromonas</taxon>
    </lineage>
</organism>
<gene>
    <name evidence="7" type="ORF">MICPUN_56999</name>
</gene>
<feature type="transmembrane region" description="Helical" evidence="6">
    <location>
        <begin position="186"/>
        <end position="216"/>
    </location>
</feature>
<dbReference type="Proteomes" id="UP000002009">
    <property type="component" value="Chromosome 3"/>
</dbReference>
<feature type="region of interest" description="Disordered" evidence="5">
    <location>
        <begin position="462"/>
        <end position="525"/>
    </location>
</feature>
<dbReference type="PANTHER" id="PTHR11040:SF70">
    <property type="entry name" value="OS05G0316100 PROTEIN"/>
    <property type="match status" value="1"/>
</dbReference>
<dbReference type="STRING" id="296587.C1E1U5"/>
<dbReference type="GeneID" id="8242161"/>
<evidence type="ECO:0000256" key="5">
    <source>
        <dbReference type="SAM" id="MobiDB-lite"/>
    </source>
</evidence>
<keyword evidence="3 6" id="KW-1133">Transmembrane helix</keyword>
<evidence type="ECO:0000313" key="8">
    <source>
        <dbReference type="Proteomes" id="UP000002009"/>
    </source>
</evidence>
<dbReference type="InParanoid" id="C1E1U5"/>
<dbReference type="KEGG" id="mis:MICPUN_56999"/>
<feature type="compositionally biased region" description="Basic and acidic residues" evidence="5">
    <location>
        <begin position="467"/>
        <end position="477"/>
    </location>
</feature>
<dbReference type="eggNOG" id="KOG2474">
    <property type="taxonomic scope" value="Eukaryota"/>
</dbReference>
<feature type="transmembrane region" description="Helical" evidence="6">
    <location>
        <begin position="42"/>
        <end position="59"/>
    </location>
</feature>
<dbReference type="Pfam" id="PF02535">
    <property type="entry name" value="Zip"/>
    <property type="match status" value="1"/>
</dbReference>
<evidence type="ECO:0000256" key="1">
    <source>
        <dbReference type="ARBA" id="ARBA00004141"/>
    </source>
</evidence>
<dbReference type="OrthoDB" id="262547at2759"/>
<keyword evidence="8" id="KW-1185">Reference proteome</keyword>
<evidence type="ECO:0000256" key="2">
    <source>
        <dbReference type="ARBA" id="ARBA00022692"/>
    </source>
</evidence>
<feature type="transmembrane region" description="Helical" evidence="6">
    <location>
        <begin position="71"/>
        <end position="91"/>
    </location>
</feature>
<name>C1E1U5_MICCC</name>
<feature type="transmembrane region" description="Helical" evidence="6">
    <location>
        <begin position="12"/>
        <end position="35"/>
    </location>
</feature>
<comment type="subcellular location">
    <subcellularLocation>
        <location evidence="1">Membrane</location>
        <topology evidence="1">Multi-pass membrane protein</topology>
    </subcellularLocation>
</comment>
<dbReference type="InterPro" id="IPR003689">
    <property type="entry name" value="ZIP"/>
</dbReference>
<keyword evidence="2 6" id="KW-0812">Transmembrane</keyword>
<feature type="compositionally biased region" description="Basic and acidic residues" evidence="5">
    <location>
        <begin position="499"/>
        <end position="509"/>
    </location>
</feature>
<accession>C1E1U5</accession>
<evidence type="ECO:0000313" key="7">
    <source>
        <dbReference type="EMBL" id="ACO61801.1"/>
    </source>
</evidence>
<keyword evidence="4 6" id="KW-0472">Membrane</keyword>
<dbReference type="EMBL" id="CP001324">
    <property type="protein sequence ID" value="ACO61801.1"/>
    <property type="molecule type" value="Genomic_DNA"/>
</dbReference>
<reference evidence="7 8" key="1">
    <citation type="journal article" date="2009" name="Science">
        <title>Green evolution and dynamic adaptations revealed by genomes of the marine picoeukaryotes Micromonas.</title>
        <authorList>
            <person name="Worden A.Z."/>
            <person name="Lee J.H."/>
            <person name="Mock T."/>
            <person name="Rouze P."/>
            <person name="Simmons M.P."/>
            <person name="Aerts A.L."/>
            <person name="Allen A.E."/>
            <person name="Cuvelier M.L."/>
            <person name="Derelle E."/>
            <person name="Everett M.V."/>
            <person name="Foulon E."/>
            <person name="Grimwood J."/>
            <person name="Gundlach H."/>
            <person name="Henrissat B."/>
            <person name="Napoli C."/>
            <person name="McDonald S.M."/>
            <person name="Parker M.S."/>
            <person name="Rombauts S."/>
            <person name="Salamov A."/>
            <person name="Von Dassow P."/>
            <person name="Badger J.H."/>
            <person name="Coutinho P.M."/>
            <person name="Demir E."/>
            <person name="Dubchak I."/>
            <person name="Gentemann C."/>
            <person name="Eikrem W."/>
            <person name="Gready J.E."/>
            <person name="John U."/>
            <person name="Lanier W."/>
            <person name="Lindquist E.A."/>
            <person name="Lucas S."/>
            <person name="Mayer K.F."/>
            <person name="Moreau H."/>
            <person name="Not F."/>
            <person name="Otillar R."/>
            <person name="Panaud O."/>
            <person name="Pangilinan J."/>
            <person name="Paulsen I."/>
            <person name="Piegu B."/>
            <person name="Poliakov A."/>
            <person name="Robbens S."/>
            <person name="Schmutz J."/>
            <person name="Toulza E."/>
            <person name="Wyss T."/>
            <person name="Zelensky A."/>
            <person name="Zhou K."/>
            <person name="Armbrust E.V."/>
            <person name="Bhattacharya D."/>
            <person name="Goodenough U.W."/>
            <person name="Van de Peer Y."/>
            <person name="Grigoriev I.V."/>
        </authorList>
    </citation>
    <scope>NUCLEOTIDE SEQUENCE [LARGE SCALE GENOMIC DNA]</scope>
    <source>
        <strain evidence="8">RCC299 / NOUM17</strain>
    </source>
</reference>
<protein>
    <submittedName>
        <fullName evidence="7">Zinc permease family</fullName>
    </submittedName>
</protein>
<feature type="transmembrane region" description="Helical" evidence="6">
    <location>
        <begin position="634"/>
        <end position="656"/>
    </location>
</feature>
<dbReference type="GO" id="GO:0016020">
    <property type="term" value="C:membrane"/>
    <property type="evidence" value="ECO:0007669"/>
    <property type="project" value="UniProtKB-SubCell"/>
</dbReference>
<feature type="transmembrane region" description="Helical" evidence="6">
    <location>
        <begin position="592"/>
        <end position="614"/>
    </location>
</feature>
<evidence type="ECO:0000256" key="3">
    <source>
        <dbReference type="ARBA" id="ARBA00022989"/>
    </source>
</evidence>
<feature type="transmembrane region" description="Helical" evidence="6">
    <location>
        <begin position="676"/>
        <end position="698"/>
    </location>
</feature>
<dbReference type="AlphaFoldDB" id="C1E1U5"/>
<dbReference type="PANTHER" id="PTHR11040">
    <property type="entry name" value="ZINC/IRON TRANSPORTER"/>
    <property type="match status" value="1"/>
</dbReference>
<dbReference type="GO" id="GO:0005385">
    <property type="term" value="F:zinc ion transmembrane transporter activity"/>
    <property type="evidence" value="ECO:0007669"/>
    <property type="project" value="TreeGrafter"/>
</dbReference>
<feature type="transmembrane region" description="Helical" evidence="6">
    <location>
        <begin position="144"/>
        <end position="165"/>
    </location>
</feature>
<sequence>MGPPEGKGVTVGGVFLLTTIMAAMSGLGAIPFFFVGRLSPRIASLGNAVACGVMLAASFDMIHEGGPYGGFYVVCGVCAGAVFISIMQGWLHGAEDVKFEMLRGADARKTVLMVGIMAAHALGEGSGVGVSFSGAKGWAQGQLITLAIGVHNIPEGLAVATVLAARGVSPWKCAAWSILTSMPQPLVAVPAFVFVETFQALLPFAMGFAAGCMVWITLAELLPDALEHAGGGEVATWATVAAAALEGFRMYTSYLENDDGSFDSPFKPAEPARVPDVVLAASDPIPSTLGDATFDGGAPAVNAVPTNAVPVGSSSNDATDPMPRSLPNIHAVVGSTNADALFPAALACLAVPLACLLAAFFLPKLFGPDVLTPRRRRRYGRGTTGTGLGDGLLDRGVDSSQVLDVAELMAVAAGASAMTATMRLAGVVHRCRVGDAPWAAALGGACLGYLAYHLAADKFTRTSSGRGGRDAGREDRKRRERRNGWADGPESNSAAADDSNGHRDDDLRVNGDVGSHGSTQDRGDAADGTVRAAAGVLLVALAVFAAAEGQALAAATSVLGGHVALPAAIRGAPRALGAACAAAASGQGRWSVAWSVFGAAALEPVAMFAAAFFGDARDGDGASGVAFLDPSASVGIEAFAGAMLMAAAVSTVLPVARKRGERAMKMGEPDRAFGGFGLGTFFSLATVVVVGSLCWQTPYCDRRW</sequence>
<evidence type="ECO:0000256" key="4">
    <source>
        <dbReference type="ARBA" id="ARBA00023136"/>
    </source>
</evidence>
<feature type="transmembrane region" description="Helical" evidence="6">
    <location>
        <begin position="111"/>
        <end position="132"/>
    </location>
</feature>
<proteinExistence type="predicted"/>
<evidence type="ECO:0000256" key="6">
    <source>
        <dbReference type="SAM" id="Phobius"/>
    </source>
</evidence>
<feature type="transmembrane region" description="Helical" evidence="6">
    <location>
        <begin position="340"/>
        <end position="367"/>
    </location>
</feature>